<dbReference type="PANTHER" id="PTHR42718:SF46">
    <property type="entry name" value="BLR6921 PROTEIN"/>
    <property type="match status" value="1"/>
</dbReference>
<dbReference type="EMBL" id="JPQU01000023">
    <property type="protein sequence ID" value="KFE56787.1"/>
    <property type="molecule type" value="Genomic_DNA"/>
</dbReference>
<keyword evidence="10" id="KW-1185">Reference proteome</keyword>
<dbReference type="Proteomes" id="UP000028631">
    <property type="component" value="Unassembled WGS sequence"/>
</dbReference>
<evidence type="ECO:0000256" key="4">
    <source>
        <dbReference type="ARBA" id="ARBA00022692"/>
    </source>
</evidence>
<feature type="transmembrane region" description="Helical" evidence="7">
    <location>
        <begin position="194"/>
        <end position="213"/>
    </location>
</feature>
<name>A0A085VMX4_PSESX</name>
<dbReference type="CDD" id="cd17321">
    <property type="entry name" value="MFS_MMR_MDR_like"/>
    <property type="match status" value="1"/>
</dbReference>
<dbReference type="GO" id="GO:0022857">
    <property type="term" value="F:transmembrane transporter activity"/>
    <property type="evidence" value="ECO:0007669"/>
    <property type="project" value="InterPro"/>
</dbReference>
<dbReference type="InterPro" id="IPR036259">
    <property type="entry name" value="MFS_trans_sf"/>
</dbReference>
<keyword evidence="5 7" id="KW-1133">Transmembrane helix</keyword>
<feature type="transmembrane region" description="Helical" evidence="7">
    <location>
        <begin position="350"/>
        <end position="369"/>
    </location>
</feature>
<dbReference type="Pfam" id="PF07690">
    <property type="entry name" value="MFS_1"/>
    <property type="match status" value="1"/>
</dbReference>
<feature type="domain" description="Major facilitator superfamily (MFS) profile" evidence="8">
    <location>
        <begin position="8"/>
        <end position="456"/>
    </location>
</feature>
<dbReference type="PRINTS" id="PR01036">
    <property type="entry name" value="TCRTETB"/>
</dbReference>
<proteinExistence type="predicted"/>
<comment type="subcellular location">
    <subcellularLocation>
        <location evidence="1">Cell membrane</location>
        <topology evidence="1">Multi-pass membrane protein</topology>
    </subcellularLocation>
</comment>
<dbReference type="Gene3D" id="1.20.1720.10">
    <property type="entry name" value="Multidrug resistance protein D"/>
    <property type="match status" value="1"/>
</dbReference>
<feature type="transmembrane region" description="Helical" evidence="7">
    <location>
        <begin position="106"/>
        <end position="124"/>
    </location>
</feature>
<dbReference type="PROSITE" id="PS50850">
    <property type="entry name" value="MFS"/>
    <property type="match status" value="1"/>
</dbReference>
<organism evidence="9 10">
    <name type="scientific">Pseudomonas syringae</name>
    <dbReference type="NCBI Taxonomy" id="317"/>
    <lineage>
        <taxon>Bacteria</taxon>
        <taxon>Pseudomonadati</taxon>
        <taxon>Pseudomonadota</taxon>
        <taxon>Gammaproteobacteria</taxon>
        <taxon>Pseudomonadales</taxon>
        <taxon>Pseudomonadaceae</taxon>
        <taxon>Pseudomonas</taxon>
    </lineage>
</organism>
<evidence type="ECO:0000256" key="3">
    <source>
        <dbReference type="ARBA" id="ARBA00022475"/>
    </source>
</evidence>
<comment type="caution">
    <text evidence="9">The sequence shown here is derived from an EMBL/GenBank/DDBJ whole genome shotgun (WGS) entry which is preliminary data.</text>
</comment>
<evidence type="ECO:0000256" key="2">
    <source>
        <dbReference type="ARBA" id="ARBA00022448"/>
    </source>
</evidence>
<feature type="transmembrane region" description="Helical" evidence="7">
    <location>
        <begin position="131"/>
        <end position="156"/>
    </location>
</feature>
<protein>
    <submittedName>
        <fullName evidence="9">Transporter</fullName>
    </submittedName>
</protein>
<dbReference type="GO" id="GO:0005886">
    <property type="term" value="C:plasma membrane"/>
    <property type="evidence" value="ECO:0007669"/>
    <property type="project" value="UniProtKB-SubCell"/>
</dbReference>
<keyword evidence="3" id="KW-1003">Cell membrane</keyword>
<feature type="transmembrane region" description="Helical" evidence="7">
    <location>
        <begin position="430"/>
        <end position="449"/>
    </location>
</feature>
<keyword evidence="6 7" id="KW-0472">Membrane</keyword>
<feature type="transmembrane region" description="Helical" evidence="7">
    <location>
        <begin position="225"/>
        <end position="243"/>
    </location>
</feature>
<sequence length="456" mass="46649">MPATNTPTLAALAGAILLASLGNSIATVALPHLATMFSAGVQTVQWVVLAYLLGVTMAILIAGRLGDLYGSRRVLLAGIMLFTLASVGGAVAPSLGWLIAGRALQGVGAAVLMALPMSIAKSLITKERLGAAMGLLGTMSAIGTALGPTVGGLLIGQLGWRSIFVLLAMCGAGMLVLASAGVGKTTPTATVTRIDWPGGAWLSVALLGFALAATGGRAGIDIQPWVLLILAAVALLLFIRTELGIAHPLIPLTLFRERAIVAPLWMNLLVASIMMSTLVVGPLFLTFGLGLSETMTGLVMAAGPIAAALSGAPAGRLTDRFGTDRILFAGLMLAAVGLCSFAVLPGLIGVPGYLLAMLLMTPGFQLFLAANSTSVMNQAAEDNRGVLSGLLGLSRNLGFMTGASLIPFLFASRLDGRILANNTTTAISSAFSVTFLTMAGLCFLTLLAVRYRSGRC</sequence>
<evidence type="ECO:0000259" key="8">
    <source>
        <dbReference type="PROSITE" id="PS50850"/>
    </source>
</evidence>
<feature type="transmembrane region" description="Helical" evidence="7">
    <location>
        <begin position="43"/>
        <end position="62"/>
    </location>
</feature>
<dbReference type="PANTHER" id="PTHR42718">
    <property type="entry name" value="MAJOR FACILITATOR SUPERFAMILY MULTIDRUG TRANSPORTER MFSC"/>
    <property type="match status" value="1"/>
</dbReference>
<feature type="transmembrane region" description="Helical" evidence="7">
    <location>
        <begin position="74"/>
        <end position="100"/>
    </location>
</feature>
<dbReference type="Gene3D" id="1.20.1250.20">
    <property type="entry name" value="MFS general substrate transporter like domains"/>
    <property type="match status" value="1"/>
</dbReference>
<evidence type="ECO:0000256" key="7">
    <source>
        <dbReference type="SAM" id="Phobius"/>
    </source>
</evidence>
<evidence type="ECO:0000313" key="10">
    <source>
        <dbReference type="Proteomes" id="UP000028631"/>
    </source>
</evidence>
<gene>
    <name evidence="9" type="ORF">IV01_06245</name>
</gene>
<dbReference type="SUPFAM" id="SSF103473">
    <property type="entry name" value="MFS general substrate transporter"/>
    <property type="match status" value="1"/>
</dbReference>
<accession>A0A085VMX4</accession>
<keyword evidence="2" id="KW-0813">Transport</keyword>
<evidence type="ECO:0000256" key="6">
    <source>
        <dbReference type="ARBA" id="ARBA00023136"/>
    </source>
</evidence>
<evidence type="ECO:0000313" key="9">
    <source>
        <dbReference type="EMBL" id="KFE56787.1"/>
    </source>
</evidence>
<feature type="transmembrane region" description="Helical" evidence="7">
    <location>
        <begin position="390"/>
        <end position="410"/>
    </location>
</feature>
<dbReference type="InterPro" id="IPR011701">
    <property type="entry name" value="MFS"/>
</dbReference>
<feature type="transmembrane region" description="Helical" evidence="7">
    <location>
        <begin position="326"/>
        <end position="344"/>
    </location>
</feature>
<feature type="transmembrane region" description="Helical" evidence="7">
    <location>
        <begin position="264"/>
        <end position="289"/>
    </location>
</feature>
<evidence type="ECO:0000256" key="1">
    <source>
        <dbReference type="ARBA" id="ARBA00004651"/>
    </source>
</evidence>
<feature type="transmembrane region" description="Helical" evidence="7">
    <location>
        <begin position="295"/>
        <end position="314"/>
    </location>
</feature>
<dbReference type="AlphaFoldDB" id="A0A085VMX4"/>
<dbReference type="InterPro" id="IPR020846">
    <property type="entry name" value="MFS_dom"/>
</dbReference>
<dbReference type="PATRIC" id="fig|317.175.peg.1305"/>
<keyword evidence="4 7" id="KW-0812">Transmembrane</keyword>
<feature type="transmembrane region" description="Helical" evidence="7">
    <location>
        <begin position="162"/>
        <end position="182"/>
    </location>
</feature>
<reference evidence="9 10" key="1">
    <citation type="submission" date="2014-07" db="EMBL/GenBank/DDBJ databases">
        <title>Draft Genome Sequences of Environmental Pseudomonas syringae strains.</title>
        <authorList>
            <person name="Baltrus D.A."/>
            <person name="Berge O."/>
            <person name="Morris C."/>
        </authorList>
    </citation>
    <scope>NUCLEOTIDE SEQUENCE [LARGE SCALE GENOMIC DNA]</scope>
    <source>
        <strain evidence="9 10">GAW0119</strain>
    </source>
</reference>
<evidence type="ECO:0000256" key="5">
    <source>
        <dbReference type="ARBA" id="ARBA00022989"/>
    </source>
</evidence>